<dbReference type="SUPFAM" id="SSF46955">
    <property type="entry name" value="Putative DNA-binding domain"/>
    <property type="match status" value="1"/>
</dbReference>
<dbReference type="GO" id="GO:0003677">
    <property type="term" value="F:DNA binding"/>
    <property type="evidence" value="ECO:0007669"/>
    <property type="project" value="UniProtKB-KW"/>
</dbReference>
<dbReference type="HOGENOM" id="CLU_060077_2_2_3"/>
<dbReference type="Pfam" id="PF09278">
    <property type="entry name" value="MerR-DNA-bind"/>
    <property type="match status" value="1"/>
</dbReference>
<evidence type="ECO:0000313" key="6">
    <source>
        <dbReference type="EMBL" id="AFZ23514.1"/>
    </source>
</evidence>
<evidence type="ECO:0000256" key="4">
    <source>
        <dbReference type="ARBA" id="ARBA00023163"/>
    </source>
</evidence>
<reference evidence="6 7" key="1">
    <citation type="submission" date="2012-06" db="EMBL/GenBank/DDBJ databases">
        <title>Finished chromosome of genome of Cylindrospermum stagnale PCC 7417.</title>
        <authorList>
            <consortium name="US DOE Joint Genome Institute"/>
            <person name="Gugger M."/>
            <person name="Coursin T."/>
            <person name="Rippka R."/>
            <person name="Tandeau De Marsac N."/>
            <person name="Huntemann M."/>
            <person name="Wei C.-L."/>
            <person name="Han J."/>
            <person name="Detter J.C."/>
            <person name="Han C."/>
            <person name="Tapia R."/>
            <person name="Chen A."/>
            <person name="Kyrpides N."/>
            <person name="Mavromatis K."/>
            <person name="Markowitz V."/>
            <person name="Szeto E."/>
            <person name="Ivanova N."/>
            <person name="Pagani I."/>
            <person name="Pati A."/>
            <person name="Goodwin L."/>
            <person name="Nordberg H.P."/>
            <person name="Cantor M.N."/>
            <person name="Hua S.X."/>
            <person name="Woyke T."/>
            <person name="Kerfeld C.A."/>
        </authorList>
    </citation>
    <scope>NUCLEOTIDE SEQUENCE [LARGE SCALE GENOMIC DNA]</scope>
    <source>
        <strain evidence="6 7">PCC 7417</strain>
    </source>
</reference>
<accession>K9WUN4</accession>
<dbReference type="eggNOG" id="COG0789">
    <property type="taxonomic scope" value="Bacteria"/>
</dbReference>
<feature type="domain" description="HTH merR-type" evidence="5">
    <location>
        <begin position="8"/>
        <end position="77"/>
    </location>
</feature>
<dbReference type="PANTHER" id="PTHR30204:SF69">
    <property type="entry name" value="MERR-FAMILY TRANSCRIPTIONAL REGULATOR"/>
    <property type="match status" value="1"/>
</dbReference>
<dbReference type="RefSeq" id="WP_015206770.1">
    <property type="nucleotide sequence ID" value="NC_019757.1"/>
</dbReference>
<dbReference type="CDD" id="cd04770">
    <property type="entry name" value="HTH_HMRTR"/>
    <property type="match status" value="1"/>
</dbReference>
<organism evidence="6 7">
    <name type="scientific">Cylindrospermum stagnale PCC 7417</name>
    <dbReference type="NCBI Taxonomy" id="56107"/>
    <lineage>
        <taxon>Bacteria</taxon>
        <taxon>Bacillati</taxon>
        <taxon>Cyanobacteriota</taxon>
        <taxon>Cyanophyceae</taxon>
        <taxon>Nostocales</taxon>
        <taxon>Nostocaceae</taxon>
        <taxon>Cylindrospermum</taxon>
    </lineage>
</organism>
<dbReference type="PATRIC" id="fig|56107.3.peg.1375"/>
<dbReference type="InterPro" id="IPR000551">
    <property type="entry name" value="MerR-type_HTH_dom"/>
</dbReference>
<dbReference type="InterPro" id="IPR015358">
    <property type="entry name" value="Tscrpt_reg_MerR_DNA-bd"/>
</dbReference>
<dbReference type="Gene3D" id="1.10.1660.10">
    <property type="match status" value="1"/>
</dbReference>
<dbReference type="EMBL" id="CP003642">
    <property type="protein sequence ID" value="AFZ23514.1"/>
    <property type="molecule type" value="Genomic_DNA"/>
</dbReference>
<evidence type="ECO:0000313" key="7">
    <source>
        <dbReference type="Proteomes" id="UP000010475"/>
    </source>
</evidence>
<dbReference type="PRINTS" id="PR00040">
    <property type="entry name" value="HTHMERR"/>
</dbReference>
<evidence type="ECO:0000256" key="1">
    <source>
        <dbReference type="ARBA" id="ARBA00022491"/>
    </source>
</evidence>
<sequence>MLTQDRELLLIGQVTDQSGVPIRTIRYYESLGLLQSLGRTEGGFRQFSSDVLTRLAFIKRAQHLGLRLEEIRDILQVYDQGKPPCGDIKEKLAEKLSQIDHQIDQLLTLRSEIGKLLSDWKSTGGKQEDTICPIIQNSSQVSASKPKIVDQGQL</sequence>
<dbReference type="PANTHER" id="PTHR30204">
    <property type="entry name" value="REDOX-CYCLING DRUG-SENSING TRANSCRIPTIONAL ACTIVATOR SOXR"/>
    <property type="match status" value="1"/>
</dbReference>
<dbReference type="Pfam" id="PF00376">
    <property type="entry name" value="MerR"/>
    <property type="match status" value="1"/>
</dbReference>
<dbReference type="STRING" id="56107.Cylst_1216"/>
<evidence type="ECO:0000256" key="3">
    <source>
        <dbReference type="ARBA" id="ARBA00023125"/>
    </source>
</evidence>
<dbReference type="Proteomes" id="UP000010475">
    <property type="component" value="Chromosome"/>
</dbReference>
<dbReference type="KEGG" id="csg:Cylst_1216"/>
<dbReference type="PROSITE" id="PS50937">
    <property type="entry name" value="HTH_MERR_2"/>
    <property type="match status" value="1"/>
</dbReference>
<gene>
    <name evidence="6" type="ORF">Cylst_1216</name>
</gene>
<protein>
    <submittedName>
        <fullName evidence="6">Putative transcriptional regulator</fullName>
    </submittedName>
</protein>
<evidence type="ECO:0000259" key="5">
    <source>
        <dbReference type="PROSITE" id="PS50937"/>
    </source>
</evidence>
<keyword evidence="1" id="KW-0678">Repressor</keyword>
<dbReference type="InterPro" id="IPR047057">
    <property type="entry name" value="MerR_fam"/>
</dbReference>
<dbReference type="SMART" id="SM00422">
    <property type="entry name" value="HTH_MERR"/>
    <property type="match status" value="1"/>
</dbReference>
<dbReference type="AlphaFoldDB" id="K9WUN4"/>
<keyword evidence="4" id="KW-0804">Transcription</keyword>
<keyword evidence="2" id="KW-0805">Transcription regulation</keyword>
<proteinExistence type="predicted"/>
<name>K9WUN4_9NOST</name>
<dbReference type="InterPro" id="IPR009061">
    <property type="entry name" value="DNA-bd_dom_put_sf"/>
</dbReference>
<evidence type="ECO:0000256" key="2">
    <source>
        <dbReference type="ARBA" id="ARBA00023015"/>
    </source>
</evidence>
<dbReference type="OrthoDB" id="9791488at2"/>
<dbReference type="GO" id="GO:0003700">
    <property type="term" value="F:DNA-binding transcription factor activity"/>
    <property type="evidence" value="ECO:0007669"/>
    <property type="project" value="InterPro"/>
</dbReference>
<keyword evidence="3" id="KW-0238">DNA-binding</keyword>
<keyword evidence="7" id="KW-1185">Reference proteome</keyword>